<name>A0A7W7D002_9ACTN</name>
<proteinExistence type="predicted"/>
<dbReference type="EMBL" id="JACHMF010000001">
    <property type="protein sequence ID" value="MBB4697738.1"/>
    <property type="molecule type" value="Genomic_DNA"/>
</dbReference>
<accession>A0A7W7D002</accession>
<comment type="caution">
    <text evidence="1">The sequence shown here is derived from an EMBL/GenBank/DDBJ whole genome shotgun (WGS) entry which is preliminary data.</text>
</comment>
<gene>
    <name evidence="1" type="ORF">BKA14_007886</name>
</gene>
<sequence>MDGEYRLRRMIGRLSHVADVVVRVEPSARDEVTVSDDVFGWRRDVYGPDAYGYGEWDDQRAAEAIAGVRDAVARSGGDSYRVTVIKIFCTETDTQIGDVRFAAAQAVARALGIPPVIGPN</sequence>
<reference evidence="1 2" key="1">
    <citation type="submission" date="2020-08" db="EMBL/GenBank/DDBJ databases">
        <title>Sequencing the genomes of 1000 actinobacteria strains.</title>
        <authorList>
            <person name="Klenk H.-P."/>
        </authorList>
    </citation>
    <scope>NUCLEOTIDE SEQUENCE [LARGE SCALE GENOMIC DNA]</scope>
    <source>
        <strain evidence="1 2">DSM 45518</strain>
    </source>
</reference>
<dbReference type="Proteomes" id="UP000542742">
    <property type="component" value="Unassembled WGS sequence"/>
</dbReference>
<dbReference type="AlphaFoldDB" id="A0A7W7D002"/>
<evidence type="ECO:0000313" key="1">
    <source>
        <dbReference type="EMBL" id="MBB4697738.1"/>
    </source>
</evidence>
<organism evidence="1 2">
    <name type="scientific">Paractinoplanes abujensis</name>
    <dbReference type="NCBI Taxonomy" id="882441"/>
    <lineage>
        <taxon>Bacteria</taxon>
        <taxon>Bacillati</taxon>
        <taxon>Actinomycetota</taxon>
        <taxon>Actinomycetes</taxon>
        <taxon>Micromonosporales</taxon>
        <taxon>Micromonosporaceae</taxon>
        <taxon>Paractinoplanes</taxon>
    </lineage>
</organism>
<dbReference type="RefSeq" id="WP_184955811.1">
    <property type="nucleotide sequence ID" value="NZ_BOMC01000029.1"/>
</dbReference>
<keyword evidence="2" id="KW-1185">Reference proteome</keyword>
<protein>
    <submittedName>
        <fullName evidence="1">Uncharacterized protein</fullName>
    </submittedName>
</protein>
<evidence type="ECO:0000313" key="2">
    <source>
        <dbReference type="Proteomes" id="UP000542742"/>
    </source>
</evidence>